<dbReference type="InterPro" id="IPR016039">
    <property type="entry name" value="Thiolase-like"/>
</dbReference>
<sequence length="412" mass="42646">MRDAVICEPLRTPVGRFGGALRTVPPAELAAAVVRALVERTGLPGDAVDEVILGHCYPTSDAPAIGRVAALDAGLPVTVGGTQLDRRCGSGLQAVLNAAMQVQTGAGDVIIAGGAESMSGAPFYTTAARWGVRGPSLELHDALARGRLTAGGVHHPVPGGMLETAENLRREYGIGRREQDELAVRSHERAVAAQRSGVFAEEIVPVTVRSRKGDTVVGTDEHPRPGTTVEGLASLRPVLGRKDPEATVTAGNASGQNDGAAACVVTTPERAAELGLRPLVRLVSWGRAGVPPETMGIGPVPATARALDAAGLTLADMDLIELNEAFAAQVLAVTREWGLKDADWDRVNVHGSGISLGHPVGATGARILATLAREMDRREARYGLETMCIGGGQGLAAIFERVRPNTAGAGSV</sequence>
<evidence type="ECO:0000256" key="5">
    <source>
        <dbReference type="ARBA" id="ARBA00040529"/>
    </source>
</evidence>
<accession>A0A239G5W4</accession>
<dbReference type="PANTHER" id="PTHR18919">
    <property type="entry name" value="ACETYL-COA C-ACYLTRANSFERASE"/>
    <property type="match status" value="1"/>
</dbReference>
<organism evidence="10 11">
    <name type="scientific">Actinomadura mexicana</name>
    <dbReference type="NCBI Taxonomy" id="134959"/>
    <lineage>
        <taxon>Bacteria</taxon>
        <taxon>Bacillati</taxon>
        <taxon>Actinomycetota</taxon>
        <taxon>Actinomycetes</taxon>
        <taxon>Streptosporangiales</taxon>
        <taxon>Thermomonosporaceae</taxon>
        <taxon>Actinomadura</taxon>
    </lineage>
</organism>
<evidence type="ECO:0000256" key="7">
    <source>
        <dbReference type="RuleBase" id="RU003557"/>
    </source>
</evidence>
<feature type="active site" description="Proton acceptor" evidence="6">
    <location>
        <position position="358"/>
    </location>
</feature>
<evidence type="ECO:0000256" key="1">
    <source>
        <dbReference type="ARBA" id="ARBA00010982"/>
    </source>
</evidence>
<dbReference type="InterPro" id="IPR020616">
    <property type="entry name" value="Thiolase_N"/>
</dbReference>
<dbReference type="CDD" id="cd00751">
    <property type="entry name" value="thiolase"/>
    <property type="match status" value="1"/>
</dbReference>
<dbReference type="Gene3D" id="3.40.47.10">
    <property type="match status" value="2"/>
</dbReference>
<dbReference type="InterPro" id="IPR002155">
    <property type="entry name" value="Thiolase"/>
</dbReference>
<dbReference type="Pfam" id="PF02803">
    <property type="entry name" value="Thiolase_C"/>
    <property type="match status" value="1"/>
</dbReference>
<reference evidence="11" key="1">
    <citation type="submission" date="2017-06" db="EMBL/GenBank/DDBJ databases">
        <authorList>
            <person name="Varghese N."/>
            <person name="Submissions S."/>
        </authorList>
    </citation>
    <scope>NUCLEOTIDE SEQUENCE [LARGE SCALE GENOMIC DNA]</scope>
    <source>
        <strain evidence="11">DSM 44485</strain>
    </source>
</reference>
<keyword evidence="4 7" id="KW-0012">Acyltransferase</keyword>
<feature type="active site" description="Proton acceptor" evidence="6">
    <location>
        <position position="388"/>
    </location>
</feature>
<evidence type="ECO:0000259" key="9">
    <source>
        <dbReference type="Pfam" id="PF02803"/>
    </source>
</evidence>
<dbReference type="Pfam" id="PF00108">
    <property type="entry name" value="Thiolase_N"/>
    <property type="match status" value="1"/>
</dbReference>
<protein>
    <recommendedName>
        <fullName evidence="5">Probable acetyl-CoA acetyltransferase</fullName>
        <ecNumber evidence="2">2.3.1.9</ecNumber>
    </recommendedName>
</protein>
<evidence type="ECO:0000313" key="10">
    <source>
        <dbReference type="EMBL" id="SNS64042.1"/>
    </source>
</evidence>
<evidence type="ECO:0000313" key="11">
    <source>
        <dbReference type="Proteomes" id="UP000198420"/>
    </source>
</evidence>
<dbReference type="PIRSF" id="PIRSF000429">
    <property type="entry name" value="Ac-CoA_Ac_transf"/>
    <property type="match status" value="1"/>
</dbReference>
<keyword evidence="3 7" id="KW-0808">Transferase</keyword>
<dbReference type="OrthoDB" id="3761315at2"/>
<dbReference type="EC" id="2.3.1.9" evidence="2"/>
<feature type="active site" description="Acyl-thioester intermediate" evidence="6">
    <location>
        <position position="88"/>
    </location>
</feature>
<evidence type="ECO:0000259" key="8">
    <source>
        <dbReference type="Pfam" id="PF00108"/>
    </source>
</evidence>
<dbReference type="NCBIfam" id="TIGR01930">
    <property type="entry name" value="AcCoA-C-Actrans"/>
    <property type="match status" value="1"/>
</dbReference>
<dbReference type="InterPro" id="IPR020617">
    <property type="entry name" value="Thiolase_C"/>
</dbReference>
<dbReference type="GO" id="GO:0003985">
    <property type="term" value="F:acetyl-CoA C-acetyltransferase activity"/>
    <property type="evidence" value="ECO:0007669"/>
    <property type="project" value="UniProtKB-EC"/>
</dbReference>
<dbReference type="RefSeq" id="WP_089316464.1">
    <property type="nucleotide sequence ID" value="NZ_FZNP01000023.1"/>
</dbReference>
<feature type="domain" description="Thiolase N-terminal" evidence="8">
    <location>
        <begin position="5"/>
        <end position="267"/>
    </location>
</feature>
<keyword evidence="11" id="KW-1185">Reference proteome</keyword>
<dbReference type="EMBL" id="FZNP01000023">
    <property type="protein sequence ID" value="SNS64042.1"/>
    <property type="molecule type" value="Genomic_DNA"/>
</dbReference>
<comment type="similarity">
    <text evidence="1 7">Belongs to the thiolase-like superfamily. Thiolase family.</text>
</comment>
<dbReference type="SUPFAM" id="SSF53901">
    <property type="entry name" value="Thiolase-like"/>
    <property type="match status" value="2"/>
</dbReference>
<evidence type="ECO:0000256" key="2">
    <source>
        <dbReference type="ARBA" id="ARBA00012705"/>
    </source>
</evidence>
<dbReference type="PANTHER" id="PTHR18919:SF107">
    <property type="entry name" value="ACETYL-COA ACETYLTRANSFERASE, CYTOSOLIC"/>
    <property type="match status" value="1"/>
</dbReference>
<gene>
    <name evidence="10" type="ORF">SAMN06265355_12316</name>
</gene>
<name>A0A239G5W4_9ACTN</name>
<dbReference type="Proteomes" id="UP000198420">
    <property type="component" value="Unassembled WGS sequence"/>
</dbReference>
<evidence type="ECO:0000256" key="3">
    <source>
        <dbReference type="ARBA" id="ARBA00022679"/>
    </source>
</evidence>
<evidence type="ECO:0000256" key="6">
    <source>
        <dbReference type="PIRSR" id="PIRSR000429-1"/>
    </source>
</evidence>
<proteinExistence type="inferred from homology"/>
<evidence type="ECO:0000256" key="4">
    <source>
        <dbReference type="ARBA" id="ARBA00023315"/>
    </source>
</evidence>
<dbReference type="AlphaFoldDB" id="A0A239G5W4"/>
<feature type="domain" description="Thiolase C-terminal" evidence="9">
    <location>
        <begin position="277"/>
        <end position="401"/>
    </location>
</feature>
<dbReference type="NCBIfam" id="NF004853">
    <property type="entry name" value="PRK06205.1"/>
    <property type="match status" value="1"/>
</dbReference>
<dbReference type="FunFam" id="3.40.47.10:FF:000010">
    <property type="entry name" value="Acetyl-CoA acetyltransferase (Thiolase)"/>
    <property type="match status" value="1"/>
</dbReference>